<gene>
    <name evidence="2" type="ORF">AFUS01_LOCUS38894</name>
</gene>
<sequence>MIAALILGVFQLPIGENHILLAILLACLVFVSQTCTTMALKYEQAGPVSLMRTSNIVFAFMWQYIFLSEIPDVYSNWCDPNSYSEV</sequence>
<evidence type="ECO:0000256" key="1">
    <source>
        <dbReference type="SAM" id="Phobius"/>
    </source>
</evidence>
<comment type="caution">
    <text evidence="2">The sequence shown here is derived from an EMBL/GenBank/DDBJ whole genome shotgun (WGS) entry which is preliminary data.</text>
</comment>
<name>A0A8J2L6H8_9HEXA</name>
<dbReference type="Proteomes" id="UP000708208">
    <property type="component" value="Unassembled WGS sequence"/>
</dbReference>
<dbReference type="OrthoDB" id="306876at2759"/>
<reference evidence="2" key="1">
    <citation type="submission" date="2021-06" db="EMBL/GenBank/DDBJ databases">
        <authorList>
            <person name="Hodson N. C."/>
            <person name="Mongue J. A."/>
            <person name="Jaron S. K."/>
        </authorList>
    </citation>
    <scope>NUCLEOTIDE SEQUENCE</scope>
</reference>
<keyword evidence="1" id="KW-0472">Membrane</keyword>
<feature type="transmembrane region" description="Helical" evidence="1">
    <location>
        <begin position="19"/>
        <end position="42"/>
    </location>
</feature>
<keyword evidence="1" id="KW-0812">Transmembrane</keyword>
<accession>A0A8J2L6H8</accession>
<proteinExistence type="predicted"/>
<evidence type="ECO:0000313" key="3">
    <source>
        <dbReference type="Proteomes" id="UP000708208"/>
    </source>
</evidence>
<dbReference type="AlphaFoldDB" id="A0A8J2L6H8"/>
<keyword evidence="3" id="KW-1185">Reference proteome</keyword>
<organism evidence="2 3">
    <name type="scientific">Allacma fusca</name>
    <dbReference type="NCBI Taxonomy" id="39272"/>
    <lineage>
        <taxon>Eukaryota</taxon>
        <taxon>Metazoa</taxon>
        <taxon>Ecdysozoa</taxon>
        <taxon>Arthropoda</taxon>
        <taxon>Hexapoda</taxon>
        <taxon>Collembola</taxon>
        <taxon>Symphypleona</taxon>
        <taxon>Sminthuridae</taxon>
        <taxon>Allacma</taxon>
    </lineage>
</organism>
<evidence type="ECO:0000313" key="2">
    <source>
        <dbReference type="EMBL" id="CAG7829007.1"/>
    </source>
</evidence>
<dbReference type="EMBL" id="CAJVCH010549773">
    <property type="protein sequence ID" value="CAG7829007.1"/>
    <property type="molecule type" value="Genomic_DNA"/>
</dbReference>
<keyword evidence="1" id="KW-1133">Transmembrane helix</keyword>
<protein>
    <submittedName>
        <fullName evidence="2">Uncharacterized protein</fullName>
    </submittedName>
</protein>
<feature type="non-terminal residue" evidence="2">
    <location>
        <position position="1"/>
    </location>
</feature>